<feature type="region of interest" description="Disordered" evidence="1">
    <location>
        <begin position="113"/>
        <end position="204"/>
    </location>
</feature>
<proteinExistence type="predicted"/>
<dbReference type="InterPro" id="IPR000225">
    <property type="entry name" value="Armadillo"/>
</dbReference>
<dbReference type="Proteomes" id="UP000693981">
    <property type="component" value="Unassembled WGS sequence"/>
</dbReference>
<feature type="compositionally biased region" description="Polar residues" evidence="1">
    <location>
        <begin position="130"/>
        <end position="164"/>
    </location>
</feature>
<organism evidence="2 3">
    <name type="scientific">Phytophthora boehmeriae</name>
    <dbReference type="NCBI Taxonomy" id="109152"/>
    <lineage>
        <taxon>Eukaryota</taxon>
        <taxon>Sar</taxon>
        <taxon>Stramenopiles</taxon>
        <taxon>Oomycota</taxon>
        <taxon>Peronosporomycetes</taxon>
        <taxon>Peronosporales</taxon>
        <taxon>Peronosporaceae</taxon>
        <taxon>Phytophthora</taxon>
    </lineage>
</organism>
<dbReference type="Pfam" id="PF00514">
    <property type="entry name" value="Arm"/>
    <property type="match status" value="1"/>
</dbReference>
<keyword evidence="3" id="KW-1185">Reference proteome</keyword>
<evidence type="ECO:0000313" key="3">
    <source>
        <dbReference type="Proteomes" id="UP000693981"/>
    </source>
</evidence>
<dbReference type="OrthoDB" id="7537227at2759"/>
<sequence>MDLKALWAREKARFAAEVNDAPKDSRRRGSVKEDARAKPSAVSAPSPTVKISPAPKKKSSGAINVSAAFGRERERVFQLLLETSATPSMTNAAPNFSGANEFAVEYADRAARRLFGGPPPSQQQPPAASTVQNITSPVVASPTTRGPTGRKSSLHVSSMASLHGQSSSTQVQSTQSSGQPTTFSTVTKTAQNTRKNGRKRVGTEFSSHALKPYSGDIFGTRGDYIDGMLYMSRMKRSYQAMYSGGDQQGRNADPNLPWAELARPEGRSVLKDGVMDAFAVAGGINASSNGGKMSVSGDRRRRYGSTIVISAANDDDDGQGSSMPIMQWKQQQRCSLTLSNWSFNPENARLMVQENVVEALIRLCKDGDETTILNCVTAFMNLSHLYELRRVIVQQEKKKKNYCKYVPVRYTMCHAARTRDQNRWSVMP</sequence>
<dbReference type="AlphaFoldDB" id="A0A8T1X7C4"/>
<evidence type="ECO:0000256" key="1">
    <source>
        <dbReference type="SAM" id="MobiDB-lite"/>
    </source>
</evidence>
<protein>
    <submittedName>
        <fullName evidence="2">Uncharacterized protein</fullName>
    </submittedName>
</protein>
<feature type="compositionally biased region" description="Low complexity" evidence="1">
    <location>
        <begin position="165"/>
        <end position="185"/>
    </location>
</feature>
<feature type="region of interest" description="Disordered" evidence="1">
    <location>
        <begin position="18"/>
        <end position="61"/>
    </location>
</feature>
<evidence type="ECO:0000313" key="2">
    <source>
        <dbReference type="EMBL" id="KAG7399420.1"/>
    </source>
</evidence>
<accession>A0A8T1X7C4</accession>
<comment type="caution">
    <text evidence="2">The sequence shown here is derived from an EMBL/GenBank/DDBJ whole genome shotgun (WGS) entry which is preliminary data.</text>
</comment>
<dbReference type="EMBL" id="JAGDFL010000054">
    <property type="protein sequence ID" value="KAG7399420.1"/>
    <property type="molecule type" value="Genomic_DNA"/>
</dbReference>
<reference evidence="2" key="1">
    <citation type="submission" date="2021-02" db="EMBL/GenBank/DDBJ databases">
        <authorList>
            <person name="Palmer J.M."/>
        </authorList>
    </citation>
    <scope>NUCLEOTIDE SEQUENCE</scope>
    <source>
        <strain evidence="2">SCRP23</strain>
    </source>
</reference>
<name>A0A8T1X7C4_9STRA</name>
<gene>
    <name evidence="2" type="ORF">PHYBOEH_008934</name>
</gene>